<dbReference type="CDD" id="cd00038">
    <property type="entry name" value="CAP_ED"/>
    <property type="match status" value="1"/>
</dbReference>
<dbReference type="Proteomes" id="UP000583944">
    <property type="component" value="Unassembled WGS sequence"/>
</dbReference>
<name>A0A7J6YHA7_TRYCR</name>
<dbReference type="VEuPathDB" id="TriTrypDB:BCY84_01665"/>
<evidence type="ECO:0000259" key="13">
    <source>
        <dbReference type="PROSITE" id="PS50011"/>
    </source>
</evidence>
<proteinExistence type="inferred from homology"/>
<organism evidence="16 17">
    <name type="scientific">Trypanosoma cruzi</name>
    <dbReference type="NCBI Taxonomy" id="5693"/>
    <lineage>
        <taxon>Eukaryota</taxon>
        <taxon>Discoba</taxon>
        <taxon>Euglenozoa</taxon>
        <taxon>Kinetoplastea</taxon>
        <taxon>Metakinetoplastina</taxon>
        <taxon>Trypanosomatida</taxon>
        <taxon>Trypanosomatidae</taxon>
        <taxon>Trypanosoma</taxon>
        <taxon>Schizotrypanum</taxon>
    </lineage>
</organism>
<dbReference type="InterPro" id="IPR035965">
    <property type="entry name" value="PAS-like_dom_sf"/>
</dbReference>
<feature type="domain" description="Cyclic nucleotide-binding" evidence="14">
    <location>
        <begin position="532"/>
        <end position="614"/>
    </location>
</feature>
<dbReference type="SUPFAM" id="SSF56112">
    <property type="entry name" value="Protein kinase-like (PK-like)"/>
    <property type="match status" value="1"/>
</dbReference>
<evidence type="ECO:0000256" key="2">
    <source>
        <dbReference type="ARBA" id="ARBA00012513"/>
    </source>
</evidence>
<feature type="domain" description="Protein kinase" evidence="13">
    <location>
        <begin position="1451"/>
        <end position="1714"/>
    </location>
</feature>
<comment type="catalytic activity">
    <reaction evidence="9">
        <text>L-seryl-[protein] + ATP = O-phospho-L-seryl-[protein] + ADP + H(+)</text>
        <dbReference type="Rhea" id="RHEA:17989"/>
        <dbReference type="Rhea" id="RHEA-COMP:9863"/>
        <dbReference type="Rhea" id="RHEA-COMP:11604"/>
        <dbReference type="ChEBI" id="CHEBI:15378"/>
        <dbReference type="ChEBI" id="CHEBI:29999"/>
        <dbReference type="ChEBI" id="CHEBI:30616"/>
        <dbReference type="ChEBI" id="CHEBI:83421"/>
        <dbReference type="ChEBI" id="CHEBI:456216"/>
        <dbReference type="EC" id="2.7.11.1"/>
    </reaction>
</comment>
<dbReference type="InterPro" id="IPR000719">
    <property type="entry name" value="Prot_kinase_dom"/>
</dbReference>
<dbReference type="InterPro" id="IPR000014">
    <property type="entry name" value="PAS"/>
</dbReference>
<evidence type="ECO:0000256" key="8">
    <source>
        <dbReference type="ARBA" id="ARBA00047899"/>
    </source>
</evidence>
<dbReference type="PROSITE" id="PS50011">
    <property type="entry name" value="PROTEIN_KINASE_DOM"/>
    <property type="match status" value="1"/>
</dbReference>
<dbReference type="InterPro" id="IPR011009">
    <property type="entry name" value="Kinase-like_dom_sf"/>
</dbReference>
<feature type="chain" id="PRO_5029677807" description="non-specific serine/threonine protein kinase" evidence="12">
    <location>
        <begin position="29"/>
        <end position="1827"/>
    </location>
</feature>
<evidence type="ECO:0000256" key="7">
    <source>
        <dbReference type="ARBA" id="ARBA00022840"/>
    </source>
</evidence>
<sequence>MYSSFPFTMRRWHVCLFSGFFLFSFSLCLNPPPPPHTYIYSPSLHQRRKGKKKKKKKEETEAYTLLSLPVRICFVSFFFFIIFFCHLCVRVEALFCCFFVLHRHVMETPPMPRAIASPDDAYLQQRGIPGLWQQLSGELMEKKPANHLAFMLQWLSRLAGTAEGVERAQTHNDAGEKTMKPFFLNERYGGSDTTEAENDDNVLCNSPALAEFLPVKGLLVDDGAVGSCEHFDGVPRPLERLPRCGDALVETPGVDVPMHPTYLSDTTMTRTDPNHKHVDPEVLSSTKHLMEIVQRLPPSEHIAACVFLESLLDKKELAASTSKISAKREPSLGATMNGESNGCSPSDVNRRSSPSALSTDAVNTLLEFKLARTHLQELVNDALTASILAREKVNSECMDCKLHMSSTDTVASSPHGIFFSGARSELPLAPLKLQRETDDVPKYASEDTPLSSTLPAGRFSAHTLSMSGFGEEGGGLSQMRQFSASEEELDVVREGISTRMPFCEFDEIQVECVVRSMERLTWDEWHLHTLRNELLFVYSGTLLLLKEGRVLQRLSKGDVFDGLHLSREAKDESSHEVRAVSSAIVFLIEMDVFRSLLDNEKKARYSMFLRLMERSLLLSGLSLRTRKRLADSLRIRKFKAGSMLMQKGRPMEWVSFVFSGVVRRRVDDEAGATRAVRKNASLISDAHWDYLLETRTGGVIGAFELIFRSHSLTDAVAASRVLVAQLHVVYFEAIMSQRYLDEMRFTVLSDPLTPWLLQHATEEVRLMAEQAEKEMGSVPKKVNTQETGQNLYSTTRSSVLGLTMNRARRRGPVQARNLSICSAGEIVYAGKKNIYRFPLSVLEISNTVVIAVVSDGVIIRWNAAAGRVTGFQYHDVLGQRIYRLLATETTRNGMREQLLQAERFVGSWDDYVASGLSSPCVYRFRQASEVYYVNLLLSIVPSCLGTAGDVMLLVGRETDNQAVVNYIEDAVRWMRDVLQPQLNAFQRRVESIGEKDWNMSPDDGKRLLGHVETCNKLMERYMRLSSLNLESMKEMWKPVRIHHTLRQFAREAVQLVGVAENRFTLFLDEGLPKHEIFFNVEHVLEVLRRVVVEVNKAGTGILISVFVCVVEPTAEFAVSRKISCPIVVSRRASIATHVGLASLSLSLAPLSFNPPNSDRSSLPPFKEGGRVCSATEPQQVIDGPSSLSMRRIRIVVTDNVEMDDGSEGNKKVGVKTSSTANLEGKETENPRKYDPRRRMATIKECEQMVANMCGTLSFHTTRFPLPVNTLSIELPLLPVPWVEEEEDKENVDPPITTRPFTVIVADRDAKQRNILCRLMWSRRHAVVPVTSLREAMMNVETGGADVLVIDPLYLEATEGEYAALRDGTAPFEALRQQTQLVVVLYADDFNDWRVKKLMGYSHVIELPKPASGALLHLAMHEAERLVMCMREDEEKIALLRMAFTEFQPDRHKLGRLLGRGAYGEVFEVEDLLTGGKLAVKRMYLEDGVLADDAIQELVATTSLRHENIIHYFYCQKESDTQLRLYMELASGGTLRDKIRRQGGPLPLEEIVRHLKDLCRGLAYLHSKNYVHRDMKTANALIDHHGRTKIGDFGTVKCLKRSSEKLYTVAGTPQFMAPEVMNADSTKGIGYNQKADIWSLGCVALELATGKSPFSYLNFTSGMGIFVYVSKLTDTPDLSVIKDENPLLYAFIESCLCIDPDKRPTAQELIHHELLQEAEHGSRNKQLARKVEMVEKLKRYAAIDAEGEEDEEEEEEEEDEVNDAGSSVSVCNAHKGGNCKNDPLVGFSEEKRCELQWKRRGGNPDELLREQSFFASSTFSSGEEDERN</sequence>
<keyword evidence="7 10" id="KW-0067">ATP-binding</keyword>
<evidence type="ECO:0000256" key="4">
    <source>
        <dbReference type="ARBA" id="ARBA00022679"/>
    </source>
</evidence>
<gene>
    <name evidence="16" type="ORF">ECC02_000626</name>
</gene>
<evidence type="ECO:0000256" key="9">
    <source>
        <dbReference type="ARBA" id="ARBA00048679"/>
    </source>
</evidence>
<dbReference type="GO" id="GO:0005737">
    <property type="term" value="C:cytoplasm"/>
    <property type="evidence" value="ECO:0007669"/>
    <property type="project" value="TreeGrafter"/>
</dbReference>
<dbReference type="EMBL" id="JABDHM010000003">
    <property type="protein sequence ID" value="KAF5226065.1"/>
    <property type="molecule type" value="Genomic_DNA"/>
</dbReference>
<dbReference type="PANTHER" id="PTHR48012">
    <property type="entry name" value="STERILE20-LIKE KINASE, ISOFORM B-RELATED"/>
    <property type="match status" value="1"/>
</dbReference>
<dbReference type="GO" id="GO:0004674">
    <property type="term" value="F:protein serine/threonine kinase activity"/>
    <property type="evidence" value="ECO:0007669"/>
    <property type="project" value="UniProtKB-KW"/>
</dbReference>
<evidence type="ECO:0000256" key="3">
    <source>
        <dbReference type="ARBA" id="ARBA00022527"/>
    </source>
</evidence>
<dbReference type="Gene3D" id="1.10.510.10">
    <property type="entry name" value="Transferase(Phosphotransferase) domain 1"/>
    <property type="match status" value="1"/>
</dbReference>
<dbReference type="InterPro" id="IPR000595">
    <property type="entry name" value="cNMP-bd_dom"/>
</dbReference>
<feature type="region of interest" description="Disordered" evidence="11">
    <location>
        <begin position="1805"/>
        <end position="1827"/>
    </location>
</feature>
<dbReference type="Gene3D" id="3.30.450.20">
    <property type="entry name" value="PAS domain"/>
    <property type="match status" value="1"/>
</dbReference>
<reference evidence="16 17" key="1">
    <citation type="journal article" date="2019" name="Genome Biol. Evol.">
        <title>Nanopore Sequencing Significantly Improves Genome Assembly of the Protozoan Parasite Trypanosoma cruzi.</title>
        <authorList>
            <person name="Diaz-Viraque F."/>
            <person name="Pita S."/>
            <person name="Greif G."/>
            <person name="de Souza R.C.M."/>
            <person name="Iraola G."/>
            <person name="Robello C."/>
        </authorList>
    </citation>
    <scope>NUCLEOTIDE SEQUENCE [LARGE SCALE GENOMIC DNA]</scope>
    <source>
        <strain evidence="16 17">Berenice</strain>
    </source>
</reference>
<dbReference type="Gene3D" id="2.60.120.10">
    <property type="entry name" value="Jelly Rolls"/>
    <property type="match status" value="2"/>
</dbReference>
<evidence type="ECO:0000256" key="12">
    <source>
        <dbReference type="SAM" id="SignalP"/>
    </source>
</evidence>
<dbReference type="PROSITE" id="PS50112">
    <property type="entry name" value="PAS"/>
    <property type="match status" value="1"/>
</dbReference>
<dbReference type="InterPro" id="IPR013767">
    <property type="entry name" value="PAS_fold"/>
</dbReference>
<dbReference type="EC" id="2.7.11.1" evidence="2"/>
<dbReference type="InterPro" id="IPR014710">
    <property type="entry name" value="RmlC-like_jellyroll"/>
</dbReference>
<dbReference type="VEuPathDB" id="TriTrypDB:ECC02_000626"/>
<dbReference type="SMART" id="SM00220">
    <property type="entry name" value="S_TKc"/>
    <property type="match status" value="1"/>
</dbReference>
<dbReference type="InterPro" id="IPR050629">
    <property type="entry name" value="STE20/SPS1-PAK"/>
</dbReference>
<evidence type="ECO:0000256" key="6">
    <source>
        <dbReference type="ARBA" id="ARBA00022777"/>
    </source>
</evidence>
<keyword evidence="5 10" id="KW-0547">Nucleotide-binding</keyword>
<comment type="similarity">
    <text evidence="1">Belongs to the protein kinase superfamily. STE Ser/Thr protein kinase family. STE20 subfamily.</text>
</comment>
<dbReference type="GO" id="GO:0006355">
    <property type="term" value="P:regulation of DNA-templated transcription"/>
    <property type="evidence" value="ECO:0007669"/>
    <property type="project" value="InterPro"/>
</dbReference>
<feature type="region of interest" description="Disordered" evidence="11">
    <location>
        <begin position="320"/>
        <end position="355"/>
    </location>
</feature>
<evidence type="ECO:0000256" key="1">
    <source>
        <dbReference type="ARBA" id="ARBA00008874"/>
    </source>
</evidence>
<dbReference type="InterPro" id="IPR018490">
    <property type="entry name" value="cNMP-bd_dom_sf"/>
</dbReference>
<dbReference type="FunFam" id="1.10.510.10:FF:000805">
    <property type="entry name" value="Mitogen activated kinase-like protein"/>
    <property type="match status" value="1"/>
</dbReference>
<evidence type="ECO:0000259" key="15">
    <source>
        <dbReference type="PROSITE" id="PS50112"/>
    </source>
</evidence>
<evidence type="ECO:0000259" key="14">
    <source>
        <dbReference type="PROSITE" id="PS50042"/>
    </source>
</evidence>
<dbReference type="CDD" id="cd22964">
    <property type="entry name" value="DD_CrRSP_unchar"/>
    <property type="match status" value="1"/>
</dbReference>
<feature type="signal peptide" evidence="12">
    <location>
        <begin position="1"/>
        <end position="28"/>
    </location>
</feature>
<dbReference type="PROSITE" id="PS50042">
    <property type="entry name" value="CNMP_BINDING_3"/>
    <property type="match status" value="2"/>
</dbReference>
<dbReference type="SUPFAM" id="SSF55785">
    <property type="entry name" value="PYP-like sensor domain (PAS domain)"/>
    <property type="match status" value="1"/>
</dbReference>
<evidence type="ECO:0000256" key="11">
    <source>
        <dbReference type="SAM" id="MobiDB-lite"/>
    </source>
</evidence>
<dbReference type="InterPro" id="IPR017441">
    <property type="entry name" value="Protein_kinase_ATP_BS"/>
</dbReference>
<evidence type="ECO:0000256" key="5">
    <source>
        <dbReference type="ARBA" id="ARBA00022741"/>
    </source>
</evidence>
<dbReference type="InterPro" id="IPR011006">
    <property type="entry name" value="CheY-like_superfamily"/>
</dbReference>
<dbReference type="CDD" id="cd00130">
    <property type="entry name" value="PAS"/>
    <property type="match status" value="1"/>
</dbReference>
<keyword evidence="4" id="KW-0808">Transferase</keyword>
<keyword evidence="12" id="KW-0732">Signal</keyword>
<dbReference type="Pfam" id="PF00989">
    <property type="entry name" value="PAS"/>
    <property type="match status" value="1"/>
</dbReference>
<feature type="binding site" evidence="10">
    <location>
        <position position="1480"/>
    </location>
    <ligand>
        <name>ATP</name>
        <dbReference type="ChEBI" id="CHEBI:30616"/>
    </ligand>
</feature>
<comment type="catalytic activity">
    <reaction evidence="8">
        <text>L-threonyl-[protein] + ATP = O-phospho-L-threonyl-[protein] + ADP + H(+)</text>
        <dbReference type="Rhea" id="RHEA:46608"/>
        <dbReference type="Rhea" id="RHEA-COMP:11060"/>
        <dbReference type="Rhea" id="RHEA-COMP:11605"/>
        <dbReference type="ChEBI" id="CHEBI:15378"/>
        <dbReference type="ChEBI" id="CHEBI:30013"/>
        <dbReference type="ChEBI" id="CHEBI:30616"/>
        <dbReference type="ChEBI" id="CHEBI:61977"/>
        <dbReference type="ChEBI" id="CHEBI:456216"/>
        <dbReference type="EC" id="2.7.11.1"/>
    </reaction>
</comment>
<dbReference type="Pfam" id="PF00069">
    <property type="entry name" value="Pkinase"/>
    <property type="match status" value="1"/>
</dbReference>
<accession>A0A7J6YHA7</accession>
<dbReference type="SMART" id="SM00091">
    <property type="entry name" value="PAS"/>
    <property type="match status" value="1"/>
</dbReference>
<evidence type="ECO:0000313" key="17">
    <source>
        <dbReference type="Proteomes" id="UP000583944"/>
    </source>
</evidence>
<protein>
    <recommendedName>
        <fullName evidence="2">non-specific serine/threonine protein kinase</fullName>
        <ecNumber evidence="2">2.7.11.1</ecNumber>
    </recommendedName>
</protein>
<keyword evidence="6" id="KW-0418">Kinase</keyword>
<feature type="compositionally biased region" description="Acidic residues" evidence="11">
    <location>
        <begin position="1744"/>
        <end position="1761"/>
    </location>
</feature>
<feature type="domain" description="Cyclic nucleotide-binding" evidence="14">
    <location>
        <begin position="617"/>
        <end position="735"/>
    </location>
</feature>
<dbReference type="GO" id="GO:0005524">
    <property type="term" value="F:ATP binding"/>
    <property type="evidence" value="ECO:0007669"/>
    <property type="project" value="UniProtKB-UniRule"/>
</dbReference>
<dbReference type="SUPFAM" id="SSF52172">
    <property type="entry name" value="CheY-like"/>
    <property type="match status" value="1"/>
</dbReference>
<dbReference type="PROSITE" id="PS00107">
    <property type="entry name" value="PROTEIN_KINASE_ATP"/>
    <property type="match status" value="1"/>
</dbReference>
<feature type="domain" description="PAS" evidence="15">
    <location>
        <begin position="841"/>
        <end position="888"/>
    </location>
</feature>
<comment type="caution">
    <text evidence="16">The sequence shown here is derived from an EMBL/GenBank/DDBJ whole genome shotgun (WGS) entry which is preliminary data.</text>
</comment>
<keyword evidence="3" id="KW-0723">Serine/threonine-protein kinase</keyword>
<dbReference type="PANTHER" id="PTHR48012:SF10">
    <property type="entry name" value="FI20177P1"/>
    <property type="match status" value="1"/>
</dbReference>
<dbReference type="SUPFAM" id="SSF51206">
    <property type="entry name" value="cAMP-binding domain-like"/>
    <property type="match status" value="2"/>
</dbReference>
<feature type="region of interest" description="Disordered" evidence="11">
    <location>
        <begin position="1741"/>
        <end position="1779"/>
    </location>
</feature>
<feature type="compositionally biased region" description="Polar residues" evidence="11">
    <location>
        <begin position="337"/>
        <end position="355"/>
    </location>
</feature>
<evidence type="ECO:0000313" key="16">
    <source>
        <dbReference type="EMBL" id="KAF5226065.1"/>
    </source>
</evidence>
<evidence type="ECO:0000256" key="10">
    <source>
        <dbReference type="PROSITE-ProRule" id="PRU10141"/>
    </source>
</evidence>